<proteinExistence type="predicted"/>
<evidence type="ECO:0000313" key="1">
    <source>
        <dbReference type="EMBL" id="OGG07766.1"/>
    </source>
</evidence>
<protein>
    <submittedName>
        <fullName evidence="1">Uncharacterized protein</fullName>
    </submittedName>
</protein>
<dbReference type="Proteomes" id="UP000178681">
    <property type="component" value="Unassembled WGS sequence"/>
</dbReference>
<evidence type="ECO:0000313" key="2">
    <source>
        <dbReference type="Proteomes" id="UP000178681"/>
    </source>
</evidence>
<comment type="caution">
    <text evidence="1">The sequence shown here is derived from an EMBL/GenBank/DDBJ whole genome shotgun (WGS) entry which is preliminary data.</text>
</comment>
<dbReference type="AlphaFoldDB" id="A0A1F5Z5Q1"/>
<reference evidence="1 2" key="1">
    <citation type="journal article" date="2016" name="Nat. Commun.">
        <title>Thousands of microbial genomes shed light on interconnected biogeochemical processes in an aquifer system.</title>
        <authorList>
            <person name="Anantharaman K."/>
            <person name="Brown C.T."/>
            <person name="Hug L.A."/>
            <person name="Sharon I."/>
            <person name="Castelle C.J."/>
            <person name="Probst A.J."/>
            <person name="Thomas B.C."/>
            <person name="Singh A."/>
            <person name="Wilkins M.J."/>
            <person name="Karaoz U."/>
            <person name="Brodie E.L."/>
            <person name="Williams K.H."/>
            <person name="Hubbard S.S."/>
            <person name="Banfield J.F."/>
        </authorList>
    </citation>
    <scope>NUCLEOTIDE SEQUENCE [LARGE SCALE GENOMIC DNA]</scope>
</reference>
<dbReference type="STRING" id="1798377.A2872_02270"/>
<gene>
    <name evidence="1" type="ORF">A2872_02270</name>
</gene>
<name>A0A1F5Z5Q1_9BACT</name>
<sequence length="78" mass="8568">MASEEYQEQALGMGPKLFELVNRSDVSDRAAHDLIFAFQIAINLVARTGADLREFRAGSIKDVIDGLPENVYRGSGII</sequence>
<accession>A0A1F5Z5Q1</accession>
<organism evidence="1 2">
    <name type="scientific">Candidatus Gottesmanbacteria bacterium RIFCSPHIGHO2_01_FULL_42_12</name>
    <dbReference type="NCBI Taxonomy" id="1798377"/>
    <lineage>
        <taxon>Bacteria</taxon>
        <taxon>Candidatus Gottesmaniibacteriota</taxon>
    </lineage>
</organism>
<dbReference type="EMBL" id="MFJG01000002">
    <property type="protein sequence ID" value="OGG07766.1"/>
    <property type="molecule type" value="Genomic_DNA"/>
</dbReference>